<dbReference type="SUPFAM" id="SSF57997">
    <property type="entry name" value="Tropomyosin"/>
    <property type="match status" value="1"/>
</dbReference>
<dbReference type="Pfam" id="PF01167">
    <property type="entry name" value="Tub"/>
    <property type="match status" value="1"/>
</dbReference>
<feature type="region of interest" description="Disordered" evidence="3">
    <location>
        <begin position="832"/>
        <end position="854"/>
    </location>
</feature>
<dbReference type="PRINTS" id="PR01573">
    <property type="entry name" value="SUPERTUBBY"/>
</dbReference>
<dbReference type="PROSITE" id="PS50913">
    <property type="entry name" value="GRIP"/>
    <property type="match status" value="1"/>
</dbReference>
<feature type="compositionally biased region" description="Low complexity" evidence="3">
    <location>
        <begin position="339"/>
        <end position="348"/>
    </location>
</feature>
<dbReference type="Proteomes" id="UP001151516">
    <property type="component" value="Unassembled WGS sequence"/>
</dbReference>
<feature type="region of interest" description="Disordered" evidence="3">
    <location>
        <begin position="1"/>
        <end position="24"/>
    </location>
</feature>
<feature type="compositionally biased region" description="Basic residues" evidence="3">
    <location>
        <begin position="328"/>
        <end position="338"/>
    </location>
</feature>
<evidence type="ECO:0000259" key="4">
    <source>
        <dbReference type="PROSITE" id="PS50913"/>
    </source>
</evidence>
<organism evidence="5 6">
    <name type="scientific">Coemansia spiralis</name>
    <dbReference type="NCBI Taxonomy" id="417178"/>
    <lineage>
        <taxon>Eukaryota</taxon>
        <taxon>Fungi</taxon>
        <taxon>Fungi incertae sedis</taxon>
        <taxon>Zoopagomycota</taxon>
        <taxon>Kickxellomycotina</taxon>
        <taxon>Kickxellomycetes</taxon>
        <taxon>Kickxellales</taxon>
        <taxon>Kickxellaceae</taxon>
        <taxon>Coemansia</taxon>
    </lineage>
</organism>
<evidence type="ECO:0000256" key="3">
    <source>
        <dbReference type="SAM" id="MobiDB-lite"/>
    </source>
</evidence>
<comment type="caution">
    <text evidence="5">The sequence shown here is derived from an EMBL/GenBank/DDBJ whole genome shotgun (WGS) entry which is preliminary data.</text>
</comment>
<feature type="coiled-coil region" evidence="2">
    <location>
        <begin position="126"/>
        <end position="178"/>
    </location>
</feature>
<evidence type="ECO:0000313" key="5">
    <source>
        <dbReference type="EMBL" id="KAJ2689649.1"/>
    </source>
</evidence>
<feature type="compositionally biased region" description="Low complexity" evidence="3">
    <location>
        <begin position="834"/>
        <end position="854"/>
    </location>
</feature>
<feature type="region of interest" description="Disordered" evidence="3">
    <location>
        <begin position="750"/>
        <end position="774"/>
    </location>
</feature>
<dbReference type="EMBL" id="JANBTX010000022">
    <property type="protein sequence ID" value="KAJ2689649.1"/>
    <property type="molecule type" value="Genomic_DNA"/>
</dbReference>
<name>A0A9W8L5K5_9FUNG</name>
<feature type="coiled-coil region" evidence="2">
    <location>
        <begin position="41"/>
        <end position="101"/>
    </location>
</feature>
<protein>
    <recommendedName>
        <fullName evidence="4">GRIP domain-containing protein</fullName>
    </recommendedName>
</protein>
<evidence type="ECO:0000256" key="1">
    <source>
        <dbReference type="ARBA" id="ARBA00007129"/>
    </source>
</evidence>
<comment type="similarity">
    <text evidence="1">Belongs to the TUB family.</text>
</comment>
<feature type="compositionally biased region" description="Pro residues" evidence="3">
    <location>
        <begin position="757"/>
        <end position="768"/>
    </location>
</feature>
<dbReference type="SMART" id="SM00755">
    <property type="entry name" value="Grip"/>
    <property type="match status" value="1"/>
</dbReference>
<dbReference type="PANTHER" id="PTHR16517">
    <property type="entry name" value="TUBBY-RELATED"/>
    <property type="match status" value="1"/>
</dbReference>
<feature type="compositionally biased region" description="Polar residues" evidence="3">
    <location>
        <begin position="9"/>
        <end position="24"/>
    </location>
</feature>
<dbReference type="Gene3D" id="3.20.90.10">
    <property type="entry name" value="Tubby Protein, Chain A"/>
    <property type="match status" value="1"/>
</dbReference>
<dbReference type="Gene3D" id="1.10.287.1490">
    <property type="match status" value="1"/>
</dbReference>
<dbReference type="InterPro" id="IPR000007">
    <property type="entry name" value="Tubby_C"/>
</dbReference>
<feature type="compositionally biased region" description="Low complexity" evidence="3">
    <location>
        <begin position="312"/>
        <end position="324"/>
    </location>
</feature>
<accession>A0A9W8L5K5</accession>
<reference evidence="5" key="1">
    <citation type="submission" date="2022-07" db="EMBL/GenBank/DDBJ databases">
        <title>Phylogenomic reconstructions and comparative analyses of Kickxellomycotina fungi.</title>
        <authorList>
            <person name="Reynolds N.K."/>
            <person name="Stajich J.E."/>
            <person name="Barry K."/>
            <person name="Grigoriev I.V."/>
            <person name="Crous P."/>
            <person name="Smith M.E."/>
        </authorList>
    </citation>
    <scope>NUCLEOTIDE SEQUENCE</scope>
    <source>
        <strain evidence="5">CBS 109367</strain>
    </source>
</reference>
<dbReference type="InterPro" id="IPR000237">
    <property type="entry name" value="GRIP_dom"/>
</dbReference>
<gene>
    <name evidence="5" type="ORF">IWW39_001355</name>
</gene>
<feature type="domain" description="GRIP" evidence="4">
    <location>
        <begin position="856"/>
        <end position="904"/>
    </location>
</feature>
<dbReference type="InterPro" id="IPR025659">
    <property type="entry name" value="Tubby-like_C"/>
</dbReference>
<proteinExistence type="inferred from homology"/>
<feature type="region of interest" description="Disordered" evidence="3">
    <location>
        <begin position="312"/>
        <end position="348"/>
    </location>
</feature>
<keyword evidence="2" id="KW-0175">Coiled coil</keyword>
<keyword evidence="6" id="KW-1185">Reference proteome</keyword>
<feature type="coiled-coil region" evidence="2">
    <location>
        <begin position="386"/>
        <end position="564"/>
    </location>
</feature>
<dbReference type="PANTHER" id="PTHR16517:SF7">
    <property type="entry name" value="PROTEIN KING TUBBY"/>
    <property type="match status" value="1"/>
</dbReference>
<feature type="region of interest" description="Disordered" evidence="3">
    <location>
        <begin position="627"/>
        <end position="648"/>
    </location>
</feature>
<dbReference type="SUPFAM" id="SSF54518">
    <property type="entry name" value="Tubby C-terminal domain-like"/>
    <property type="match status" value="1"/>
</dbReference>
<dbReference type="AlphaFoldDB" id="A0A9W8L5K5"/>
<dbReference type="OrthoDB" id="1926336at2759"/>
<feature type="compositionally biased region" description="Low complexity" evidence="3">
    <location>
        <begin position="633"/>
        <end position="642"/>
    </location>
</feature>
<evidence type="ECO:0000313" key="6">
    <source>
        <dbReference type="Proteomes" id="UP001151516"/>
    </source>
</evidence>
<sequence>MSEPLADVSETNGGDPQPLSSDTLQVGDTVSEALLQRLAKLEKYEHKLAEVARVYRNLNTARKAIETVLKRLTPIQSIAEVEELEAHLSNLNAKSQVAGEQIGALTERDKASRLKITDLETQLSALRGAEQERGSLAKELDKVTKERKVVEGQLERSNQKLRLDVKALQSEISELRATPAVPDVDTLATQLLSQVPAASESEPLRELQTQLLVACGTPEGLVPATEVDEAVARASESHALELAQLKDILRKELATSEDRLKTASAESDKVIADLRLQLDSAPASEASGGGLTAERVGEIVAAALALKLELVSSEEPPPASQSAEVGGGKKKGKKKRKGTGTAPSPVVVPSEAVESDAAVKVTQNEIVQLIALIESINDTSAKARESEATDAMVADLQAQIDQAQQSLSDQWQASEAQMALLSADVDAKALRIGELTEELRAAETRSSELAAELDTHKKRVDELAGELSATQEKCEKLTGELGAAEAKIVTIGEERTKLAQTLAKAQGASVRLEAQQSELQTQVTSLTKQLESARSRSNELQTSLERATADHAQAMARATAAEATVMGLEEHVRAVDADLANSRAQFADKSRALAQASAQSQELQYALEKERRALRIASDDAAKQATAAHERLAAAQADADAQSAKDREEIEGLRRKLSELDHSHALASRADRLEAQHAERQAELETMRQNLQRAEDTQTELRIEADRLRDIERDLQTANEQLARVTDERALSEQRWKRVHRDLKEELRRLQREKITAPPPLDDPPQSPSAPRSNSLTLASVSSLLRAATTANVSASAIAGRRASARPQPIAEVAEAATPVVAERLLPVHNHTRSVSNAASTVSSSSSSVSDALSNESNANVNVEYLRNVLFRFFNDKDRRNQLVPVLSTLLRSACTQCRLVRSNEHGATLDLYEEPSVYTTLANENNLGNHVLHIVKSKPTIPWRATYDMYLSTSVAPSSGVLVGRVVPTTVGGVYSILQRATDPAQTQLADEVQWEEVCAVQYDSHVLGSTGPREMTVIVHAVSDDRGTGSLIDRYRAGADTDPGIIPLINKPPIYISETASYALDFGPRITTRSVKNFQLIHPHDKDYIVMQFGKSGPHSFALDIRYPMSPIMALGVAITSLDRKVIYNLSLPFFSSS</sequence>
<evidence type="ECO:0000256" key="2">
    <source>
        <dbReference type="SAM" id="Coils"/>
    </source>
</evidence>